<evidence type="ECO:0000256" key="2">
    <source>
        <dbReference type="ARBA" id="ARBA00010617"/>
    </source>
</evidence>
<dbReference type="InterPro" id="IPR036396">
    <property type="entry name" value="Cyt_P450_sf"/>
</dbReference>
<dbReference type="Proteomes" id="UP001152888">
    <property type="component" value="Unassembled WGS sequence"/>
</dbReference>
<evidence type="ECO:0000256" key="5">
    <source>
        <dbReference type="ARBA" id="ARBA00023002"/>
    </source>
</evidence>
<dbReference type="SUPFAM" id="SSF48264">
    <property type="entry name" value="Cytochrome P450"/>
    <property type="match status" value="1"/>
</dbReference>
<dbReference type="InterPro" id="IPR001128">
    <property type="entry name" value="Cyt_P450"/>
</dbReference>
<sequence length="244" mass="28706">MFRHEGKYPQRRSHLALEKYRLDRPNVYNSGGLLPTNGPEWFRIRSVLQKGLSSPQAVKRFLKGSDQIIQEWIEFIGQPPKKHRNDYLPEISRLFLELTGYSMLDIRLDSFSYHEHQKHSRTSRLIKAAYVTNSCILKTDNGPQLWRKFETPLYRKLRKSQEYMEDVAIDLLSLKMSLFKERDKYTPLTLLETYLSSPELDFKDIIGVICDFLLAGIDTVSVIIYHLEVWEVFGLARFTRQNCV</sequence>
<reference evidence="8" key="1">
    <citation type="submission" date="2022-03" db="EMBL/GenBank/DDBJ databases">
        <authorList>
            <person name="Sayadi A."/>
        </authorList>
    </citation>
    <scope>NUCLEOTIDE SEQUENCE</scope>
</reference>
<evidence type="ECO:0000256" key="4">
    <source>
        <dbReference type="ARBA" id="ARBA00022723"/>
    </source>
</evidence>
<evidence type="ECO:0000256" key="7">
    <source>
        <dbReference type="ARBA" id="ARBA00023033"/>
    </source>
</evidence>
<evidence type="ECO:0000313" key="9">
    <source>
        <dbReference type="Proteomes" id="UP001152888"/>
    </source>
</evidence>
<keyword evidence="5" id="KW-0560">Oxidoreductase</keyword>
<evidence type="ECO:0000256" key="6">
    <source>
        <dbReference type="ARBA" id="ARBA00023004"/>
    </source>
</evidence>
<keyword evidence="7" id="KW-0503">Monooxygenase</keyword>
<keyword evidence="9" id="KW-1185">Reference proteome</keyword>
<evidence type="ECO:0000313" key="8">
    <source>
        <dbReference type="EMBL" id="CAH2007978.1"/>
    </source>
</evidence>
<evidence type="ECO:0000256" key="3">
    <source>
        <dbReference type="ARBA" id="ARBA00022617"/>
    </source>
</evidence>
<gene>
    <name evidence="8" type="ORF">ACAOBT_LOCUS29935</name>
</gene>
<dbReference type="Gene3D" id="1.10.630.10">
    <property type="entry name" value="Cytochrome P450"/>
    <property type="match status" value="1"/>
</dbReference>
<dbReference type="GO" id="GO:0004497">
    <property type="term" value="F:monooxygenase activity"/>
    <property type="evidence" value="ECO:0007669"/>
    <property type="project" value="UniProtKB-KW"/>
</dbReference>
<dbReference type="Pfam" id="PF00067">
    <property type="entry name" value="p450"/>
    <property type="match status" value="1"/>
</dbReference>
<name>A0A9P0MAA4_ACAOB</name>
<dbReference type="GO" id="GO:0020037">
    <property type="term" value="F:heme binding"/>
    <property type="evidence" value="ECO:0007669"/>
    <property type="project" value="InterPro"/>
</dbReference>
<protein>
    <submittedName>
        <fullName evidence="8">Uncharacterized protein</fullName>
    </submittedName>
</protein>
<dbReference type="InterPro" id="IPR050479">
    <property type="entry name" value="CYP11_CYP27_families"/>
</dbReference>
<comment type="caution">
    <text evidence="8">The sequence shown here is derived from an EMBL/GenBank/DDBJ whole genome shotgun (WGS) entry which is preliminary data.</text>
</comment>
<proteinExistence type="inferred from homology"/>
<dbReference type="GO" id="GO:0005506">
    <property type="term" value="F:iron ion binding"/>
    <property type="evidence" value="ECO:0007669"/>
    <property type="project" value="InterPro"/>
</dbReference>
<dbReference type="PANTHER" id="PTHR24279:SF120">
    <property type="entry name" value="CYTOCHROME P450"/>
    <property type="match status" value="1"/>
</dbReference>
<dbReference type="AlphaFoldDB" id="A0A9P0MAA4"/>
<dbReference type="EMBL" id="CAKOFQ010007776">
    <property type="protein sequence ID" value="CAH2007978.1"/>
    <property type="molecule type" value="Genomic_DNA"/>
</dbReference>
<keyword evidence="3" id="KW-0349">Heme</keyword>
<comment type="similarity">
    <text evidence="2">Belongs to the cytochrome P450 family.</text>
</comment>
<comment type="cofactor">
    <cofactor evidence="1">
        <name>heme</name>
        <dbReference type="ChEBI" id="CHEBI:30413"/>
    </cofactor>
</comment>
<accession>A0A9P0MAA4</accession>
<keyword evidence="4" id="KW-0479">Metal-binding</keyword>
<keyword evidence="6" id="KW-0408">Iron</keyword>
<organism evidence="8 9">
    <name type="scientific">Acanthoscelides obtectus</name>
    <name type="common">Bean weevil</name>
    <name type="synonym">Bruchus obtectus</name>
    <dbReference type="NCBI Taxonomy" id="200917"/>
    <lineage>
        <taxon>Eukaryota</taxon>
        <taxon>Metazoa</taxon>
        <taxon>Ecdysozoa</taxon>
        <taxon>Arthropoda</taxon>
        <taxon>Hexapoda</taxon>
        <taxon>Insecta</taxon>
        <taxon>Pterygota</taxon>
        <taxon>Neoptera</taxon>
        <taxon>Endopterygota</taxon>
        <taxon>Coleoptera</taxon>
        <taxon>Polyphaga</taxon>
        <taxon>Cucujiformia</taxon>
        <taxon>Chrysomeloidea</taxon>
        <taxon>Chrysomelidae</taxon>
        <taxon>Bruchinae</taxon>
        <taxon>Bruchini</taxon>
        <taxon>Acanthoscelides</taxon>
    </lineage>
</organism>
<evidence type="ECO:0000256" key="1">
    <source>
        <dbReference type="ARBA" id="ARBA00001971"/>
    </source>
</evidence>
<dbReference type="PANTHER" id="PTHR24279">
    <property type="entry name" value="CYTOCHROME P450"/>
    <property type="match status" value="1"/>
</dbReference>
<dbReference type="OrthoDB" id="3945418at2759"/>
<dbReference type="GO" id="GO:0016705">
    <property type="term" value="F:oxidoreductase activity, acting on paired donors, with incorporation or reduction of molecular oxygen"/>
    <property type="evidence" value="ECO:0007669"/>
    <property type="project" value="InterPro"/>
</dbReference>